<protein>
    <recommendedName>
        <fullName evidence="4">VASt domain-containing protein</fullName>
    </recommendedName>
</protein>
<gene>
    <name evidence="5" type="ORF">CCMP2556_LOCUS620</name>
</gene>
<name>A0ABP0HAG5_9DINO</name>
<dbReference type="Proteomes" id="UP001642484">
    <property type="component" value="Unassembled WGS sequence"/>
</dbReference>
<evidence type="ECO:0000256" key="3">
    <source>
        <dbReference type="SAM" id="MobiDB-lite"/>
    </source>
</evidence>
<dbReference type="Pfam" id="PF16016">
    <property type="entry name" value="VASt"/>
    <property type="match status" value="1"/>
</dbReference>
<feature type="region of interest" description="Disordered" evidence="3">
    <location>
        <begin position="397"/>
        <end position="417"/>
    </location>
</feature>
<evidence type="ECO:0000256" key="2">
    <source>
        <dbReference type="ARBA" id="ARBA00023136"/>
    </source>
</evidence>
<feature type="domain" description="VASt" evidence="4">
    <location>
        <begin position="245"/>
        <end position="417"/>
    </location>
</feature>
<keyword evidence="6" id="KW-1185">Reference proteome</keyword>
<comment type="caution">
    <text evidence="5">The sequence shown here is derived from an EMBL/GenBank/DDBJ whole genome shotgun (WGS) entry which is preliminary data.</text>
</comment>
<keyword evidence="2" id="KW-0472">Membrane</keyword>
<dbReference type="InterPro" id="IPR031968">
    <property type="entry name" value="VASt"/>
</dbReference>
<proteinExistence type="predicted"/>
<evidence type="ECO:0000259" key="4">
    <source>
        <dbReference type="PROSITE" id="PS51778"/>
    </source>
</evidence>
<dbReference type="EMBL" id="CAXAMN010000170">
    <property type="protein sequence ID" value="CAK8986778.1"/>
    <property type="molecule type" value="Genomic_DNA"/>
</dbReference>
<dbReference type="PROSITE" id="PS51778">
    <property type="entry name" value="VAST"/>
    <property type="match status" value="1"/>
</dbReference>
<sequence>MACVRTFCYRLSGRGPPGGREPLNETVEEAARETLPQVQHLQLQYERLLPALREALSSGRCSQARVERLGRHLAELVRDLEAAAGEGRRGSQRALHEIAVNCNVSVAGSPWQTKRVLLSADGFSLVDRPGQVTSGTMETELTPWSQVQSPGPEASEPGGAETPRWGLIRWLRAPSEPVRSNLFQAEMQLSDRRITLQFGAAGPPELMKRLWQASQGQGESTGPKCNVQPLIDLLGKCTEGQHGLELNEVFAEPLAVDLSLYEVRKRLRDDEQNPLRRMHEASRAENVTSWSWSNEWLSPGEVKFFEFKQILPGGLGPSDTRVTAVYYLEPDQPEEVVLHKVNKAWDIPFKDDFLVYTKHIFSQAASGAVCLQIEVGIHWIGSPLKLGLLKPTIRQQSKNETAGSGQALVRSLDTSNQ</sequence>
<accession>A0ABP0HAG5</accession>
<evidence type="ECO:0000313" key="6">
    <source>
        <dbReference type="Proteomes" id="UP001642484"/>
    </source>
</evidence>
<reference evidence="5 6" key="1">
    <citation type="submission" date="2024-02" db="EMBL/GenBank/DDBJ databases">
        <authorList>
            <person name="Chen Y."/>
            <person name="Shah S."/>
            <person name="Dougan E. K."/>
            <person name="Thang M."/>
            <person name="Chan C."/>
        </authorList>
    </citation>
    <scope>NUCLEOTIDE SEQUENCE [LARGE SCALE GENOMIC DNA]</scope>
</reference>
<comment type="subcellular location">
    <subcellularLocation>
        <location evidence="1">Membrane</location>
    </subcellularLocation>
</comment>
<evidence type="ECO:0000256" key="1">
    <source>
        <dbReference type="ARBA" id="ARBA00004370"/>
    </source>
</evidence>
<evidence type="ECO:0000313" key="5">
    <source>
        <dbReference type="EMBL" id="CAK8986778.1"/>
    </source>
</evidence>
<organism evidence="5 6">
    <name type="scientific">Durusdinium trenchii</name>
    <dbReference type="NCBI Taxonomy" id="1381693"/>
    <lineage>
        <taxon>Eukaryota</taxon>
        <taxon>Sar</taxon>
        <taxon>Alveolata</taxon>
        <taxon>Dinophyceae</taxon>
        <taxon>Suessiales</taxon>
        <taxon>Symbiodiniaceae</taxon>
        <taxon>Durusdinium</taxon>
    </lineage>
</organism>